<comment type="caution">
    <text evidence="1">The sequence shown here is derived from an EMBL/GenBank/DDBJ whole genome shotgun (WGS) entry which is preliminary data.</text>
</comment>
<dbReference type="AlphaFoldDB" id="A0A0F9C0P0"/>
<name>A0A0F9C0P0_9ZZZZ</name>
<organism evidence="1">
    <name type="scientific">marine sediment metagenome</name>
    <dbReference type="NCBI Taxonomy" id="412755"/>
    <lineage>
        <taxon>unclassified sequences</taxon>
        <taxon>metagenomes</taxon>
        <taxon>ecological metagenomes</taxon>
    </lineage>
</organism>
<proteinExistence type="predicted"/>
<accession>A0A0F9C0P0</accession>
<gene>
    <name evidence="1" type="ORF">LCGC14_2382450</name>
</gene>
<dbReference type="EMBL" id="LAZR01035366">
    <property type="protein sequence ID" value="KKL27709.1"/>
    <property type="molecule type" value="Genomic_DNA"/>
</dbReference>
<reference evidence="1" key="1">
    <citation type="journal article" date="2015" name="Nature">
        <title>Complex archaea that bridge the gap between prokaryotes and eukaryotes.</title>
        <authorList>
            <person name="Spang A."/>
            <person name="Saw J.H."/>
            <person name="Jorgensen S.L."/>
            <person name="Zaremba-Niedzwiedzka K."/>
            <person name="Martijn J."/>
            <person name="Lind A.E."/>
            <person name="van Eijk R."/>
            <person name="Schleper C."/>
            <person name="Guy L."/>
            <person name="Ettema T.J."/>
        </authorList>
    </citation>
    <scope>NUCLEOTIDE SEQUENCE</scope>
</reference>
<protein>
    <submittedName>
        <fullName evidence="1">Uncharacterized protein</fullName>
    </submittedName>
</protein>
<evidence type="ECO:0000313" key="1">
    <source>
        <dbReference type="EMBL" id="KKL27709.1"/>
    </source>
</evidence>
<sequence>MTFGDMAMCFTDDIPKRECAYDFPSWSVERMPTKEEKKNNPNVICFIEQQVFFYRPFIVSDIDGNEVTRL</sequence>